<feature type="region of interest" description="Disordered" evidence="4">
    <location>
        <begin position="529"/>
        <end position="567"/>
    </location>
</feature>
<sequence length="567" mass="61440">MRGGRNDIPPDQLGDASPTAEERRGPLPAPLLTWCNALWDSRTAVNAQLDEIARYAAPDRAGFGGMGPSPGDDGRQKIWDSTPEDAALTLAAALHGMLTNPATEWLSLELDGDADRDDAEISAFMESAQAAVTAALASHEGGFHQEVNQFYLDLACFGWAVFLVEDRGNRPCFRAINPSQCALDENAGGRVDSVLRRWNMSPAALVEEFGKDAVSEKVRNAVENGTAPGARVGVSHLVCPLSRLPESVRSDVARNRGGKAEKPFASLYYETEGGHCLSRGGFDELPYMCPRWSKRSGEIYGRGPGHVCLPDMRVLNRVAQAQLVGAEKLADPPLLAADDSVVGRIRSGAGGITYVRPDALQQGRGLMQLPVDFRLDVAEAVLEKRRGAVRGAFLNDRIQMAGGPQMTATEVMARERKQNLVLGPVLGRLESEFLGPLTDRVFMLLLRAGAFAVPPGLAGRELRARYVSPLARAQRQSAAEAFGLALQYLAGFTQADPTIMDNFDFNSAARDSRELFGYPRKYLLDERKVQKNRQERAQQAQTAALARMAEQAGPALASAATEQEKGR</sequence>
<evidence type="ECO:0000313" key="5">
    <source>
        <dbReference type="EMBL" id="TBH79531.1"/>
    </source>
</evidence>
<dbReference type="Proteomes" id="UP000292919">
    <property type="component" value="Unassembled WGS sequence"/>
</dbReference>
<keyword evidence="3" id="KW-0231">Viral genome packaging</keyword>
<accession>A0A6H3FDP9</accession>
<evidence type="ECO:0000256" key="2">
    <source>
        <dbReference type="ARBA" id="ARBA00022612"/>
    </source>
</evidence>
<protein>
    <recommendedName>
        <fullName evidence="7">Bacteriophage head to tail connecting protein</fullName>
    </recommendedName>
</protein>
<comment type="subcellular location">
    <subcellularLocation>
        <location evidence="1">Virion</location>
    </subcellularLocation>
</comment>
<comment type="caution">
    <text evidence="5">The sequence shown here is derived from an EMBL/GenBank/DDBJ whole genome shotgun (WGS) entry which is preliminary data.</text>
</comment>
<dbReference type="EMBL" id="SIXC01000008">
    <property type="protein sequence ID" value="TBH79531.1"/>
    <property type="molecule type" value="Genomic_DNA"/>
</dbReference>
<proteinExistence type="predicted"/>
<dbReference type="InterPro" id="IPR020991">
    <property type="entry name" value="Connector_podovirus"/>
</dbReference>
<evidence type="ECO:0008006" key="7">
    <source>
        <dbReference type="Google" id="ProtNLM"/>
    </source>
</evidence>
<keyword evidence="2" id="KW-1188">Viral release from host cell</keyword>
<gene>
    <name evidence="5" type="ORF">EB812_08035</name>
</gene>
<dbReference type="Pfam" id="PF12236">
    <property type="entry name" value="Head-tail_con"/>
    <property type="match status" value="1"/>
</dbReference>
<evidence type="ECO:0000313" key="6">
    <source>
        <dbReference type="Proteomes" id="UP000292919"/>
    </source>
</evidence>
<feature type="region of interest" description="Disordered" evidence="4">
    <location>
        <begin position="1"/>
        <end position="25"/>
    </location>
</feature>
<organism evidence="5 6">
    <name type="scientific">Desulfovibrio legallii</name>
    <dbReference type="NCBI Taxonomy" id="571438"/>
    <lineage>
        <taxon>Bacteria</taxon>
        <taxon>Pseudomonadati</taxon>
        <taxon>Thermodesulfobacteriota</taxon>
        <taxon>Desulfovibrionia</taxon>
        <taxon>Desulfovibrionales</taxon>
        <taxon>Desulfovibrionaceae</taxon>
        <taxon>Desulfovibrio</taxon>
    </lineage>
</organism>
<evidence type="ECO:0000256" key="3">
    <source>
        <dbReference type="ARBA" id="ARBA00023219"/>
    </source>
</evidence>
<evidence type="ECO:0000256" key="4">
    <source>
        <dbReference type="SAM" id="MobiDB-lite"/>
    </source>
</evidence>
<name>A0A6H3FDP9_9BACT</name>
<reference evidence="5 6" key="1">
    <citation type="submission" date="2018-12" db="EMBL/GenBank/DDBJ databases">
        <title>First genome draft of Desulfovibrio legallis sp. nov.</title>
        <authorList>
            <person name="Ben Dhia O."/>
            <person name="Najjari A."/>
            <person name="Ferjani R."/>
            <person name="Fhoula I."/>
            <person name="Fardeau M.-L."/>
            <person name="Boudabbous A."/>
            <person name="Ouzari H.I."/>
        </authorList>
    </citation>
    <scope>NUCLEOTIDE SEQUENCE [LARGE SCALE GENOMIC DNA]</scope>
    <source>
        <strain evidence="5 6">H1T</strain>
    </source>
</reference>
<evidence type="ECO:0000256" key="1">
    <source>
        <dbReference type="ARBA" id="ARBA00004328"/>
    </source>
</evidence>
<feature type="compositionally biased region" description="Low complexity" evidence="4">
    <location>
        <begin position="537"/>
        <end position="552"/>
    </location>
</feature>
<dbReference type="RefSeq" id="WP_130958029.1">
    <property type="nucleotide sequence ID" value="NZ_DBFBQU010000220.1"/>
</dbReference>
<keyword evidence="6" id="KW-1185">Reference proteome</keyword>
<dbReference type="AlphaFoldDB" id="A0A6H3FDP9"/>